<protein>
    <submittedName>
        <fullName evidence="1">Uncharacterized protein</fullName>
    </submittedName>
</protein>
<reference evidence="1 2" key="1">
    <citation type="journal article" date="2009" name="PLoS Genet.">
        <title>Genomic analysis of the basal lineage fungus Rhizopus oryzae reveals a whole-genome duplication.</title>
        <authorList>
            <person name="Ma L.-J."/>
            <person name="Ibrahim A.S."/>
            <person name="Skory C."/>
            <person name="Grabherr M.G."/>
            <person name="Burger G."/>
            <person name="Butler M."/>
            <person name="Elias M."/>
            <person name="Idnurm A."/>
            <person name="Lang B.F."/>
            <person name="Sone T."/>
            <person name="Abe A."/>
            <person name="Calvo S.E."/>
            <person name="Corrochano L.M."/>
            <person name="Engels R."/>
            <person name="Fu J."/>
            <person name="Hansberg W."/>
            <person name="Kim J.-M."/>
            <person name="Kodira C.D."/>
            <person name="Koehrsen M.J."/>
            <person name="Liu B."/>
            <person name="Miranda-Saavedra D."/>
            <person name="O'Leary S."/>
            <person name="Ortiz-Castellanos L."/>
            <person name="Poulter R."/>
            <person name="Rodriguez-Romero J."/>
            <person name="Ruiz-Herrera J."/>
            <person name="Shen Y.-Q."/>
            <person name="Zeng Q."/>
            <person name="Galagan J."/>
            <person name="Birren B.W."/>
            <person name="Cuomo C.A."/>
            <person name="Wickes B.L."/>
        </authorList>
    </citation>
    <scope>NUCLEOTIDE SEQUENCE [LARGE SCALE GENOMIC DNA]</scope>
    <source>
        <strain evidence="2">RA 99-880 / ATCC MYA-4621 / FGSC 9543 / NRRL 43880</strain>
    </source>
</reference>
<gene>
    <name evidence="1" type="ORF">RO3G_09446</name>
</gene>
<dbReference type="VEuPathDB" id="FungiDB:RO3G_09446"/>
<dbReference type="InParanoid" id="I1C8F6"/>
<dbReference type="EMBL" id="CH476738">
    <property type="protein sequence ID" value="EIE84736.1"/>
    <property type="molecule type" value="Genomic_DNA"/>
</dbReference>
<dbReference type="GeneID" id="93616412"/>
<accession>I1C8F6</accession>
<name>I1C8F6_RHIO9</name>
<keyword evidence="2" id="KW-1185">Reference proteome</keyword>
<sequence length="73" mass="7676">MSVSAWADVAPLALNKASSANFLSRACASSDAISSTLILQSFSTVSSPLTTLSRKPGLILLLRLFASMRTFAL</sequence>
<evidence type="ECO:0000313" key="2">
    <source>
        <dbReference type="Proteomes" id="UP000009138"/>
    </source>
</evidence>
<proteinExistence type="predicted"/>
<evidence type="ECO:0000313" key="1">
    <source>
        <dbReference type="EMBL" id="EIE84736.1"/>
    </source>
</evidence>
<dbReference type="RefSeq" id="XP_067520132.1">
    <property type="nucleotide sequence ID" value="XM_067664031.1"/>
</dbReference>
<dbReference type="Proteomes" id="UP000009138">
    <property type="component" value="Unassembled WGS sequence"/>
</dbReference>
<dbReference type="AlphaFoldDB" id="I1C8F6"/>
<organism evidence="1 2">
    <name type="scientific">Rhizopus delemar (strain RA 99-880 / ATCC MYA-4621 / FGSC 9543 / NRRL 43880)</name>
    <name type="common">Mucormycosis agent</name>
    <name type="synonym">Rhizopus arrhizus var. delemar</name>
    <dbReference type="NCBI Taxonomy" id="246409"/>
    <lineage>
        <taxon>Eukaryota</taxon>
        <taxon>Fungi</taxon>
        <taxon>Fungi incertae sedis</taxon>
        <taxon>Mucoromycota</taxon>
        <taxon>Mucoromycotina</taxon>
        <taxon>Mucoromycetes</taxon>
        <taxon>Mucorales</taxon>
        <taxon>Mucorineae</taxon>
        <taxon>Rhizopodaceae</taxon>
        <taxon>Rhizopus</taxon>
    </lineage>
</organism>